<evidence type="ECO:0000313" key="3">
    <source>
        <dbReference type="EMBL" id="KAH7291712.1"/>
    </source>
</evidence>
<dbReference type="Pfam" id="PF01535">
    <property type="entry name" value="PPR"/>
    <property type="match status" value="6"/>
</dbReference>
<evidence type="ECO:0000313" key="4">
    <source>
        <dbReference type="Proteomes" id="UP000825935"/>
    </source>
</evidence>
<keyword evidence="1" id="KW-0677">Repeat</keyword>
<dbReference type="GO" id="GO:0009451">
    <property type="term" value="P:RNA modification"/>
    <property type="evidence" value="ECO:0007669"/>
    <property type="project" value="InterPro"/>
</dbReference>
<dbReference type="InterPro" id="IPR011990">
    <property type="entry name" value="TPR-like_helical_dom_sf"/>
</dbReference>
<dbReference type="Gene3D" id="1.25.40.10">
    <property type="entry name" value="Tetratricopeptide repeat domain"/>
    <property type="match status" value="4"/>
</dbReference>
<dbReference type="Proteomes" id="UP000825935">
    <property type="component" value="Chromosome 29"/>
</dbReference>
<dbReference type="OMA" id="REAHEVF"/>
<feature type="repeat" description="PPR" evidence="2">
    <location>
        <begin position="101"/>
        <end position="131"/>
    </location>
</feature>
<dbReference type="NCBIfam" id="TIGR00756">
    <property type="entry name" value="PPR"/>
    <property type="match status" value="2"/>
</dbReference>
<evidence type="ECO:0000256" key="1">
    <source>
        <dbReference type="ARBA" id="ARBA00022737"/>
    </source>
</evidence>
<dbReference type="Pfam" id="PF13041">
    <property type="entry name" value="PPR_2"/>
    <property type="match status" value="1"/>
</dbReference>
<feature type="repeat" description="PPR" evidence="2">
    <location>
        <begin position="151"/>
        <end position="185"/>
    </location>
</feature>
<gene>
    <name evidence="3" type="ORF">KP509_29G029900</name>
</gene>
<dbReference type="EMBL" id="CM035434">
    <property type="protein sequence ID" value="KAH7291712.1"/>
    <property type="molecule type" value="Genomic_DNA"/>
</dbReference>
<evidence type="ECO:0000256" key="2">
    <source>
        <dbReference type="PROSITE-ProRule" id="PRU00708"/>
    </source>
</evidence>
<dbReference type="GO" id="GO:0003723">
    <property type="term" value="F:RNA binding"/>
    <property type="evidence" value="ECO:0007669"/>
    <property type="project" value="InterPro"/>
</dbReference>
<accession>A0A8T2R5P4</accession>
<dbReference type="InterPro" id="IPR002885">
    <property type="entry name" value="PPR_rpt"/>
</dbReference>
<evidence type="ECO:0008006" key="5">
    <source>
        <dbReference type="Google" id="ProtNLM"/>
    </source>
</evidence>
<keyword evidence="4" id="KW-1185">Reference proteome</keyword>
<reference evidence="3" key="1">
    <citation type="submission" date="2021-08" db="EMBL/GenBank/DDBJ databases">
        <title>WGS assembly of Ceratopteris richardii.</title>
        <authorList>
            <person name="Marchant D.B."/>
            <person name="Chen G."/>
            <person name="Jenkins J."/>
            <person name="Shu S."/>
            <person name="Leebens-Mack J."/>
            <person name="Grimwood J."/>
            <person name="Schmutz J."/>
            <person name="Soltis P."/>
            <person name="Soltis D."/>
            <person name="Chen Z.-H."/>
        </authorList>
    </citation>
    <scope>NUCLEOTIDE SEQUENCE</scope>
    <source>
        <strain evidence="3">Whitten #5841</strain>
        <tissue evidence="3">Leaf</tissue>
    </source>
</reference>
<dbReference type="PROSITE" id="PS51375">
    <property type="entry name" value="PPR"/>
    <property type="match status" value="2"/>
</dbReference>
<sequence length="453" mass="50535">MTWYRGIQGYCHHGHGKEAIICFEKLQKIGPIPDVVTYRCVLNACNNVGAIIEGKKVHAEVMRRDLLRNEVALGNSLVDMYAKCGLHDKAHTLFDRLEILDAISWTTLITIYIKYGFVEEALPSFKEMCHKVHQCQEIHVEIIKDGTLLTNKSVYTTLVETYASWGMLREAHEVFYSMPKRDVVVWTTLMEGYAQQRRVVGLLGKATMLGNALAQEIFDQFPVHELVSWNTLMIGYCQHGHGKEAIIWNSLVEMYAKCGLRDKAHTLFDKLEILDAVSWTALITVTSACILKACSIIGAVHQCQEIHVEIIKDGTLLTNKPVYTTLVETYASCGMLREAQKVFDSYAQLGEVDIVFDLLYKMERDGIKPNMITSIVVLNSCTHNGLLKEGGVDCQSVAEEYANYSTRGHSLEKTKGSEGRGGLALFCRGGDHISEQQGARALLDGGFDGCRGG</sequence>
<protein>
    <recommendedName>
        <fullName evidence="5">Pentatricopeptide repeat-containing protein</fullName>
    </recommendedName>
</protein>
<dbReference type="OrthoDB" id="739241at2759"/>
<organism evidence="3 4">
    <name type="scientific">Ceratopteris richardii</name>
    <name type="common">Triangle waterfern</name>
    <dbReference type="NCBI Taxonomy" id="49495"/>
    <lineage>
        <taxon>Eukaryota</taxon>
        <taxon>Viridiplantae</taxon>
        <taxon>Streptophyta</taxon>
        <taxon>Embryophyta</taxon>
        <taxon>Tracheophyta</taxon>
        <taxon>Polypodiopsida</taxon>
        <taxon>Polypodiidae</taxon>
        <taxon>Polypodiales</taxon>
        <taxon>Pteridineae</taxon>
        <taxon>Pteridaceae</taxon>
        <taxon>Parkerioideae</taxon>
        <taxon>Ceratopteris</taxon>
    </lineage>
</organism>
<comment type="caution">
    <text evidence="3">The sequence shown here is derived from an EMBL/GenBank/DDBJ whole genome shotgun (WGS) entry which is preliminary data.</text>
</comment>
<name>A0A8T2R5P4_CERRI</name>
<dbReference type="PANTHER" id="PTHR47926">
    <property type="entry name" value="PENTATRICOPEPTIDE REPEAT-CONTAINING PROTEIN"/>
    <property type="match status" value="1"/>
</dbReference>
<dbReference type="InterPro" id="IPR046960">
    <property type="entry name" value="PPR_At4g14850-like_plant"/>
</dbReference>
<proteinExistence type="predicted"/>
<dbReference type="AlphaFoldDB" id="A0A8T2R5P4"/>